<reference evidence="2 3" key="1">
    <citation type="submission" date="2018-05" db="EMBL/GenBank/DDBJ databases">
        <title>Description of Sphingomonas pokkalii sp nov, isolated from the rhizosphere of saline tolerant pokkali rice and its draft genome analysis.</title>
        <authorList>
            <person name="Menon R."/>
            <person name="Kumari S."/>
            <person name="Rameshkumar N."/>
        </authorList>
    </citation>
    <scope>NUCLEOTIDE SEQUENCE [LARGE SCALE GENOMIC DNA]</scope>
    <source>
        <strain evidence="2 3">L3B27</strain>
    </source>
</reference>
<feature type="compositionally biased region" description="Low complexity" evidence="1">
    <location>
        <begin position="1"/>
        <end position="16"/>
    </location>
</feature>
<protein>
    <submittedName>
        <fullName evidence="2">Uncharacterized protein</fullName>
    </submittedName>
</protein>
<gene>
    <name evidence="2" type="ORF">DD559_05310</name>
</gene>
<dbReference type="Proteomes" id="UP000245890">
    <property type="component" value="Unassembled WGS sequence"/>
</dbReference>
<dbReference type="EMBL" id="QENQ01000001">
    <property type="protein sequence ID" value="PVX28817.1"/>
    <property type="molecule type" value="Genomic_DNA"/>
</dbReference>
<name>A0A2U0SBR4_9SPHN</name>
<evidence type="ECO:0000313" key="2">
    <source>
        <dbReference type="EMBL" id="PVX28817.1"/>
    </source>
</evidence>
<keyword evidence="3" id="KW-1185">Reference proteome</keyword>
<sequence>MRAPARAPAAARASRPGKCAHAGTSNLQALVSPQACASARTEPAFRCRHLPAADPQDRASVSDQI</sequence>
<proteinExistence type="predicted"/>
<evidence type="ECO:0000256" key="1">
    <source>
        <dbReference type="SAM" id="MobiDB-lite"/>
    </source>
</evidence>
<accession>A0A2U0SBR4</accession>
<comment type="caution">
    <text evidence="2">The sequence shown here is derived from an EMBL/GenBank/DDBJ whole genome shotgun (WGS) entry which is preliminary data.</text>
</comment>
<organism evidence="2 3">
    <name type="scientific">Sphingomonas pokkalii</name>
    <dbReference type="NCBI Taxonomy" id="2175090"/>
    <lineage>
        <taxon>Bacteria</taxon>
        <taxon>Pseudomonadati</taxon>
        <taxon>Pseudomonadota</taxon>
        <taxon>Alphaproteobacteria</taxon>
        <taxon>Sphingomonadales</taxon>
        <taxon>Sphingomonadaceae</taxon>
        <taxon>Sphingomonas</taxon>
    </lineage>
</organism>
<evidence type="ECO:0000313" key="3">
    <source>
        <dbReference type="Proteomes" id="UP000245890"/>
    </source>
</evidence>
<feature type="region of interest" description="Disordered" evidence="1">
    <location>
        <begin position="1"/>
        <end position="21"/>
    </location>
</feature>
<dbReference type="AlphaFoldDB" id="A0A2U0SBR4"/>